<evidence type="ECO:0000313" key="2">
    <source>
        <dbReference type="EMBL" id="TMO68303.1"/>
    </source>
</evidence>
<dbReference type="SUPFAM" id="SSF160719">
    <property type="entry name" value="gpW/gp25-like"/>
    <property type="match status" value="1"/>
</dbReference>
<accession>A0A5S3V8T6</accession>
<evidence type="ECO:0000259" key="1">
    <source>
        <dbReference type="Pfam" id="PF04965"/>
    </source>
</evidence>
<dbReference type="Gene3D" id="3.10.450.40">
    <property type="match status" value="1"/>
</dbReference>
<proteinExistence type="predicted"/>
<dbReference type="AlphaFoldDB" id="A0A5S3V8T6"/>
<sequence>MLGMNAKTGKPLSGVEHLKQSIQDIVTTPIGSRVMRRDYGCGLFDLLDSPYSTSMVGDITLVISNALEKWEPRFELESVAVQPTSSGKLSIDISGLYLINGEPVLIEGIQI</sequence>
<reference evidence="2" key="3">
    <citation type="submission" date="2019-09" db="EMBL/GenBank/DDBJ databases">
        <title>Co-occurence of chitin degradation, pigmentation and bioactivity in marine Pseudoalteromonas.</title>
        <authorList>
            <person name="Sonnenschein E.C."/>
            <person name="Bech P.K."/>
        </authorList>
    </citation>
    <scope>NUCLEOTIDE SEQUENCE</scope>
    <source>
        <strain evidence="2">S3790</strain>
        <strain evidence="3 4">S3895</strain>
    </source>
</reference>
<gene>
    <name evidence="2" type="ORF">CWC19_10120</name>
    <name evidence="3" type="ORF">CWC20_19010</name>
</gene>
<name>A0A5S3V8T6_9GAMM</name>
<dbReference type="Proteomes" id="UP000307164">
    <property type="component" value="Unassembled WGS sequence"/>
</dbReference>
<evidence type="ECO:0000313" key="5">
    <source>
        <dbReference type="Proteomes" id="UP000307217"/>
    </source>
</evidence>
<keyword evidence="4" id="KW-1185">Reference proteome</keyword>
<dbReference type="EMBL" id="PNBX01000040">
    <property type="protein sequence ID" value="TMO68303.1"/>
    <property type="molecule type" value="Genomic_DNA"/>
</dbReference>
<evidence type="ECO:0000313" key="4">
    <source>
        <dbReference type="Proteomes" id="UP000307164"/>
    </source>
</evidence>
<evidence type="ECO:0000313" key="3">
    <source>
        <dbReference type="EMBL" id="TMO70870.1"/>
    </source>
</evidence>
<dbReference type="Pfam" id="PF04965">
    <property type="entry name" value="GPW_gp25"/>
    <property type="match status" value="1"/>
</dbReference>
<feature type="domain" description="IraD/Gp25-like" evidence="1">
    <location>
        <begin position="14"/>
        <end position="96"/>
    </location>
</feature>
<dbReference type="OrthoDB" id="9802846at2"/>
<reference evidence="5" key="2">
    <citation type="submission" date="2019-06" db="EMBL/GenBank/DDBJ databases">
        <title>Co-occurence of chitin degradation, pigmentation and bioactivity in marine Pseudoalteromonas.</title>
        <authorList>
            <person name="Sonnenschein E.C."/>
            <person name="Bech P.K."/>
        </authorList>
    </citation>
    <scope>NUCLEOTIDE SEQUENCE [LARGE SCALE GENOMIC DNA]</scope>
    <source>
        <strain evidence="5">S3790</strain>
    </source>
</reference>
<reference evidence="2 5" key="1">
    <citation type="submission" date="2018-01" db="EMBL/GenBank/DDBJ databases">
        <authorList>
            <person name="Paulsen S."/>
            <person name="Gram L.K."/>
        </authorList>
    </citation>
    <scope>NUCLEOTIDE SEQUENCE [LARGE SCALE GENOMIC DNA]</scope>
    <source>
        <strain evidence="2 5">S3790</strain>
        <strain evidence="3">S3895</strain>
    </source>
</reference>
<dbReference type="RefSeq" id="WP_119859801.1">
    <property type="nucleotide sequence ID" value="NZ_PNBW01000121.1"/>
</dbReference>
<dbReference type="EMBL" id="PNBW01000121">
    <property type="protein sequence ID" value="TMO70870.1"/>
    <property type="molecule type" value="Genomic_DNA"/>
</dbReference>
<dbReference type="InterPro" id="IPR007048">
    <property type="entry name" value="IraD/Gp25-like"/>
</dbReference>
<protein>
    <submittedName>
        <fullName evidence="2">Baseplate assembly protein W</fullName>
    </submittedName>
</protein>
<organism evidence="2 5">
    <name type="scientific">Pseudoalteromonas aurantia</name>
    <dbReference type="NCBI Taxonomy" id="43654"/>
    <lineage>
        <taxon>Bacteria</taxon>
        <taxon>Pseudomonadati</taxon>
        <taxon>Pseudomonadota</taxon>
        <taxon>Gammaproteobacteria</taxon>
        <taxon>Alteromonadales</taxon>
        <taxon>Pseudoalteromonadaceae</taxon>
        <taxon>Pseudoalteromonas</taxon>
    </lineage>
</organism>
<dbReference type="Proteomes" id="UP000307217">
    <property type="component" value="Unassembled WGS sequence"/>
</dbReference>
<comment type="caution">
    <text evidence="2">The sequence shown here is derived from an EMBL/GenBank/DDBJ whole genome shotgun (WGS) entry which is preliminary data.</text>
</comment>